<name>A0A142BQ39_ENTCL</name>
<protein>
    <submittedName>
        <fullName evidence="4">PilX9</fullName>
    </submittedName>
</protein>
<dbReference type="InterPro" id="IPR033645">
    <property type="entry name" value="VirB9/CagX/TrbG_C"/>
</dbReference>
<organism evidence="4">
    <name type="scientific">Enterobacter cloacae</name>
    <dbReference type="NCBI Taxonomy" id="550"/>
    <lineage>
        <taxon>Bacteria</taxon>
        <taxon>Pseudomonadati</taxon>
        <taxon>Pseudomonadota</taxon>
        <taxon>Gammaproteobacteria</taxon>
        <taxon>Enterobacterales</taxon>
        <taxon>Enterobacteriaceae</taxon>
        <taxon>Enterobacter</taxon>
        <taxon>Enterobacter cloacae complex</taxon>
    </lineage>
</organism>
<dbReference type="NCBIfam" id="TIGR02781">
    <property type="entry name" value="VirB9"/>
    <property type="match status" value="1"/>
</dbReference>
<comment type="similarity">
    <text evidence="1">Belongs to the TrbG/VirB9 family.</text>
</comment>
<dbReference type="EMBL" id="KU302800">
    <property type="protein sequence ID" value="AMP35197.1"/>
    <property type="molecule type" value="Genomic_DNA"/>
</dbReference>
<dbReference type="RefSeq" id="WP_058999008.1">
    <property type="nucleotide sequence ID" value="NZ_KU302800.1"/>
</dbReference>
<feature type="chain" id="PRO_5007493428" evidence="3">
    <location>
        <begin position="20"/>
        <end position="306"/>
    </location>
</feature>
<dbReference type="CDD" id="cd06911">
    <property type="entry name" value="VirB9_CagX_TrbG"/>
    <property type="match status" value="1"/>
</dbReference>
<geneLocation type="plasmid" evidence="4">
    <name>pKPC3_SZ</name>
</geneLocation>
<keyword evidence="2 3" id="KW-0732">Signal</keyword>
<sequence length="306" mass="34439">MKFTVALLALSLVAGGVQAAATPQGSRYDSRMQQVSYNPYNTTVINTQVAFLSTLVFDDDETVIDARSGMAKGWDVQHDANRVYVMPVPVTQTEEVTDSEGQKTRTERVYEPVPQDWTTNLFVVTSKRYYSLELKVTEPGKTPVQPAFVVSYTYPQENRAKAEKMAAARQQEMQQAKEREAIARALENAQYPRNWEYYARPGKDKANSSMIMPDVVYDDGRFTYVGFKPGKKFPAAFSYIDGREQILNTSVKQKADIKYLVIQQVNPAFVLRYGNAVIGIVNKGFGKVQVKDGNTVSPQIERVEKK</sequence>
<feature type="signal peptide" evidence="3">
    <location>
        <begin position="1"/>
        <end position="19"/>
    </location>
</feature>
<dbReference type="AlphaFoldDB" id="A0A142BQ39"/>
<evidence type="ECO:0000256" key="3">
    <source>
        <dbReference type="SAM" id="SignalP"/>
    </source>
</evidence>
<keyword evidence="4" id="KW-0614">Plasmid</keyword>
<proteinExistence type="inferred from homology"/>
<evidence type="ECO:0000256" key="2">
    <source>
        <dbReference type="ARBA" id="ARBA00022729"/>
    </source>
</evidence>
<reference evidence="4" key="1">
    <citation type="journal article" date="2016" name="Antimicrob. Agents Chemother.">
        <title>Genomic characterization of Enterobacter cloacae isolates from China that co-produce KPC-3 and NDM-1 carbapenemases.</title>
        <authorList>
            <person name="Du H."/>
            <person name="Chen L."/>
            <person name="Chavda K.D."/>
            <person name="Pandey R."/>
            <person name="Zhang H."/>
            <person name="Xie X."/>
            <person name="Tang Y.W."/>
            <person name="Kreiswirth B.N."/>
        </authorList>
    </citation>
    <scope>NUCLEOTIDE SEQUENCE</scope>
    <source>
        <strain evidence="4">SZECL1</strain>
        <plasmid evidence="4">pKPC3_SZ</plasmid>
    </source>
</reference>
<evidence type="ECO:0000256" key="1">
    <source>
        <dbReference type="ARBA" id="ARBA00006135"/>
    </source>
</evidence>
<evidence type="ECO:0000313" key="4">
    <source>
        <dbReference type="EMBL" id="AMP35197.1"/>
    </source>
</evidence>
<dbReference type="InterPro" id="IPR014148">
    <property type="entry name" value="VirB9"/>
</dbReference>
<dbReference type="InterPro" id="IPR010258">
    <property type="entry name" value="Conjugal_tfr_TrbG/VirB9/CagX"/>
</dbReference>
<accession>A0A142BQ39</accession>
<dbReference type="InterPro" id="IPR038161">
    <property type="entry name" value="VirB9/CagX/TrbG_C_sf"/>
</dbReference>
<dbReference type="Pfam" id="PF03524">
    <property type="entry name" value="CagX"/>
    <property type="match status" value="1"/>
</dbReference>
<dbReference type="Gene3D" id="2.60.40.2500">
    <property type="match status" value="1"/>
</dbReference>